<protein>
    <submittedName>
        <fullName evidence="2">Lipoate--protein ligase family protein</fullName>
    </submittedName>
</protein>
<dbReference type="SUPFAM" id="SSF55681">
    <property type="entry name" value="Class II aaRS and biotin synthetases"/>
    <property type="match status" value="1"/>
</dbReference>
<dbReference type="Proteomes" id="UP001323798">
    <property type="component" value="Chromosome"/>
</dbReference>
<evidence type="ECO:0000259" key="1">
    <source>
        <dbReference type="PROSITE" id="PS51733"/>
    </source>
</evidence>
<feature type="domain" description="BPL/LPL catalytic" evidence="1">
    <location>
        <begin position="42"/>
        <end position="231"/>
    </location>
</feature>
<proteinExistence type="predicted"/>
<sequence>MTAPGAARLARVPGLLIRQSAPGDDDLEHSGELLRGVASGEIAEERVLRLYTPAATLAMTRRESRMPGFPVASAAAERLGFAPAIRPTGGRAVAYDESCLVFDLISRDDATLDPSDYFARAGNSVADALQSLGVDARLGEVAGEYCPGEYSINARGVVKLIGTSQRAIRGARLLSGMLAFGSVRRFVAVLLEANAALGLEWDPATFGTMQVEAPAVPRAAVEDALAAALVD</sequence>
<evidence type="ECO:0000313" key="2">
    <source>
        <dbReference type="EMBL" id="WPR89615.1"/>
    </source>
</evidence>
<dbReference type="GO" id="GO:0016874">
    <property type="term" value="F:ligase activity"/>
    <property type="evidence" value="ECO:0007669"/>
    <property type="project" value="UniProtKB-KW"/>
</dbReference>
<accession>A0ABZ0SN64</accession>
<dbReference type="InterPro" id="IPR045864">
    <property type="entry name" value="aa-tRNA-synth_II/BPL/LPL"/>
</dbReference>
<dbReference type="Pfam" id="PF21948">
    <property type="entry name" value="LplA-B_cat"/>
    <property type="match status" value="1"/>
</dbReference>
<evidence type="ECO:0000313" key="3">
    <source>
        <dbReference type="Proteomes" id="UP001323798"/>
    </source>
</evidence>
<name>A0ABZ0SN64_9MICO</name>
<dbReference type="Gene3D" id="3.30.930.10">
    <property type="entry name" value="Bira Bifunctional Protein, Domain 2"/>
    <property type="match status" value="1"/>
</dbReference>
<dbReference type="PROSITE" id="PS51733">
    <property type="entry name" value="BPL_LPL_CATALYTIC"/>
    <property type="match status" value="1"/>
</dbReference>
<reference evidence="2 3" key="1">
    <citation type="submission" date="2023-11" db="EMBL/GenBank/DDBJ databases">
        <title>Genome sequence of Microbacterium rhizosphaerae KACC 19337.</title>
        <authorList>
            <person name="Choi H."/>
            <person name="Kim S."/>
            <person name="Kim Y."/>
            <person name="Kwon S.-W."/>
            <person name="Heo J."/>
        </authorList>
    </citation>
    <scope>NUCLEOTIDE SEQUENCE [LARGE SCALE GENOMIC DNA]</scope>
    <source>
        <strain evidence="2 3">KACC 19337</strain>
    </source>
</reference>
<organism evidence="2 3">
    <name type="scientific">Microbacterium rhizosphaerae</name>
    <dbReference type="NCBI Taxonomy" id="1678237"/>
    <lineage>
        <taxon>Bacteria</taxon>
        <taxon>Bacillati</taxon>
        <taxon>Actinomycetota</taxon>
        <taxon>Actinomycetes</taxon>
        <taxon>Micrococcales</taxon>
        <taxon>Microbacteriaceae</taxon>
        <taxon>Microbacterium</taxon>
    </lineage>
</organism>
<gene>
    <name evidence="2" type="ORF">SM116_17935</name>
</gene>
<keyword evidence="2" id="KW-0436">Ligase</keyword>
<keyword evidence="3" id="KW-1185">Reference proteome</keyword>
<dbReference type="EMBL" id="CP139368">
    <property type="protein sequence ID" value="WPR89615.1"/>
    <property type="molecule type" value="Genomic_DNA"/>
</dbReference>
<dbReference type="RefSeq" id="WP_320942329.1">
    <property type="nucleotide sequence ID" value="NZ_BAABEU010000003.1"/>
</dbReference>
<dbReference type="InterPro" id="IPR004143">
    <property type="entry name" value="BPL_LPL_catalytic"/>
</dbReference>